<dbReference type="EMBL" id="LGTL01000018">
    <property type="protein sequence ID" value="KPA76940.1"/>
    <property type="molecule type" value="Genomic_DNA"/>
</dbReference>
<dbReference type="Proteomes" id="UP000037923">
    <property type="component" value="Unassembled WGS sequence"/>
</dbReference>
<dbReference type="RefSeq" id="XP_015655379.1">
    <property type="nucleotide sequence ID" value="XM_015805902.1"/>
</dbReference>
<evidence type="ECO:0000313" key="1">
    <source>
        <dbReference type="EMBL" id="KPA76940.1"/>
    </source>
</evidence>
<proteinExistence type="predicted"/>
<organism evidence="1 2">
    <name type="scientific">Leptomonas pyrrhocoris</name>
    <name type="common">Firebug parasite</name>
    <dbReference type="NCBI Taxonomy" id="157538"/>
    <lineage>
        <taxon>Eukaryota</taxon>
        <taxon>Discoba</taxon>
        <taxon>Euglenozoa</taxon>
        <taxon>Kinetoplastea</taxon>
        <taxon>Metakinetoplastina</taxon>
        <taxon>Trypanosomatida</taxon>
        <taxon>Trypanosomatidae</taxon>
        <taxon>Leishmaniinae</taxon>
        <taxon>Leptomonas</taxon>
    </lineage>
</organism>
<gene>
    <name evidence="1" type="ORF">ABB37_07319</name>
</gene>
<name>A0A0M9FVI1_LEPPY</name>
<accession>A0A0M9FVI1</accession>
<comment type="caution">
    <text evidence="1">The sequence shown here is derived from an EMBL/GenBank/DDBJ whole genome shotgun (WGS) entry which is preliminary data.</text>
</comment>
<dbReference type="AlphaFoldDB" id="A0A0M9FVI1"/>
<dbReference type="VEuPathDB" id="TriTrypDB:LpyrH10_18_0460"/>
<reference evidence="1 2" key="1">
    <citation type="submission" date="2015-07" db="EMBL/GenBank/DDBJ databases">
        <title>High-quality genome of monoxenous trypanosomatid Leptomonas pyrrhocoris.</title>
        <authorList>
            <person name="Flegontov P."/>
            <person name="Butenko A."/>
            <person name="Firsov S."/>
            <person name="Vlcek C."/>
            <person name="Logacheva M.D."/>
            <person name="Field M."/>
            <person name="Filatov D."/>
            <person name="Flegontova O."/>
            <person name="Gerasimov E."/>
            <person name="Jackson A.P."/>
            <person name="Kelly S."/>
            <person name="Opperdoes F."/>
            <person name="O'Reilly A."/>
            <person name="Votypka J."/>
            <person name="Yurchenko V."/>
            <person name="Lukes J."/>
        </authorList>
    </citation>
    <scope>NUCLEOTIDE SEQUENCE [LARGE SCALE GENOMIC DNA]</scope>
    <source>
        <strain evidence="1">H10</strain>
    </source>
</reference>
<protein>
    <submittedName>
        <fullName evidence="1">Uncharacterized protein</fullName>
    </submittedName>
</protein>
<keyword evidence="2" id="KW-1185">Reference proteome</keyword>
<sequence length="129" mass="15595">MQVISISIRKARAGMRKNIVMVLFPRRDWRESREGARARSKPPQHSRHNFFFFLEVGHLRSKNLLDNFFFSFVKKRKWNCRKRRQNKKNYCAIYIFPSIQLRRFVVVVVCTFDVQRIGDDSLTRETELK</sequence>
<evidence type="ECO:0000313" key="2">
    <source>
        <dbReference type="Proteomes" id="UP000037923"/>
    </source>
</evidence>
<dbReference type="GeneID" id="26907605"/>